<dbReference type="Gene3D" id="3.40.50.360">
    <property type="match status" value="1"/>
</dbReference>
<dbReference type="Proteomes" id="UP000014148">
    <property type="component" value="Unassembled WGS sequence"/>
</dbReference>
<evidence type="ECO:0000313" key="2">
    <source>
        <dbReference type="EMBL" id="EOH79431.1"/>
    </source>
</evidence>
<proteinExistence type="predicted"/>
<gene>
    <name evidence="3" type="ORF">I585_04011</name>
    <name evidence="2" type="ORF">UAI_01409</name>
</gene>
<dbReference type="PANTHER" id="PTHR39201">
    <property type="entry name" value="EXPORTED PROTEIN-RELATED"/>
    <property type="match status" value="1"/>
</dbReference>
<organism evidence="2 4">
    <name type="scientific">Enterococcus malodoratus ATCC 43197</name>
    <dbReference type="NCBI Taxonomy" id="1158601"/>
    <lineage>
        <taxon>Bacteria</taxon>
        <taxon>Bacillati</taxon>
        <taxon>Bacillota</taxon>
        <taxon>Bacilli</taxon>
        <taxon>Lactobacillales</taxon>
        <taxon>Enterococcaceae</taxon>
        <taxon>Enterococcus</taxon>
    </lineage>
</organism>
<dbReference type="PANTHER" id="PTHR39201:SF1">
    <property type="entry name" value="FLAVODOXIN-LIKE DOMAIN-CONTAINING PROTEIN"/>
    <property type="match status" value="1"/>
</dbReference>
<accession>R2RFP7</accession>
<feature type="domain" description="Flavodoxin-like" evidence="1">
    <location>
        <begin position="4"/>
        <end position="126"/>
    </location>
</feature>
<dbReference type="InterPro" id="IPR029039">
    <property type="entry name" value="Flavoprotein-like_sf"/>
</dbReference>
<dbReference type="EMBL" id="ASWA01000004">
    <property type="protein sequence ID" value="EOT64810.1"/>
    <property type="molecule type" value="Genomic_DNA"/>
</dbReference>
<dbReference type="EMBL" id="AJAK01000010">
    <property type="protein sequence ID" value="EOH79431.1"/>
    <property type="molecule type" value="Genomic_DNA"/>
</dbReference>
<name>R2RFP7_9ENTE</name>
<dbReference type="GeneID" id="301214612"/>
<protein>
    <recommendedName>
        <fullName evidence="1">Flavodoxin-like domain-containing protein</fullName>
    </recommendedName>
</protein>
<evidence type="ECO:0000313" key="3">
    <source>
        <dbReference type="EMBL" id="EOT64810.1"/>
    </source>
</evidence>
<dbReference type="Proteomes" id="UP000013783">
    <property type="component" value="Unassembled WGS sequence"/>
</dbReference>
<comment type="caution">
    <text evidence="2">The sequence shown here is derived from an EMBL/GenBank/DDBJ whole genome shotgun (WGS) entry which is preliminary data.</text>
</comment>
<dbReference type="Pfam" id="PF12682">
    <property type="entry name" value="Flavodoxin_4"/>
    <property type="match status" value="1"/>
</dbReference>
<dbReference type="GO" id="GO:0016651">
    <property type="term" value="F:oxidoreductase activity, acting on NAD(P)H"/>
    <property type="evidence" value="ECO:0007669"/>
    <property type="project" value="UniProtKB-ARBA"/>
</dbReference>
<dbReference type="STRING" id="71451.RV07_GL001220"/>
<dbReference type="InterPro" id="IPR008254">
    <property type="entry name" value="Flavodoxin/NO_synth"/>
</dbReference>
<evidence type="ECO:0000313" key="5">
    <source>
        <dbReference type="Proteomes" id="UP000014148"/>
    </source>
</evidence>
<keyword evidence="5" id="KW-1185">Reference proteome</keyword>
<dbReference type="OrthoDB" id="9806505at2"/>
<reference evidence="2 4" key="1">
    <citation type="submission" date="2013-02" db="EMBL/GenBank/DDBJ databases">
        <title>The Genome Sequence of Enterococcus malodoratus ATCC_43197.</title>
        <authorList>
            <consortium name="The Broad Institute Genome Sequencing Platform"/>
            <consortium name="The Broad Institute Genome Sequencing Center for Infectious Disease"/>
            <person name="Earl A.M."/>
            <person name="Gilmore M.S."/>
            <person name="Lebreton F."/>
            <person name="Walker B."/>
            <person name="Young S.K."/>
            <person name="Zeng Q."/>
            <person name="Gargeya S."/>
            <person name="Fitzgerald M."/>
            <person name="Haas B."/>
            <person name="Abouelleil A."/>
            <person name="Alvarado L."/>
            <person name="Arachchi H.M."/>
            <person name="Berlin A.M."/>
            <person name="Chapman S.B."/>
            <person name="Dewar J."/>
            <person name="Goldberg J."/>
            <person name="Griggs A."/>
            <person name="Gujja S."/>
            <person name="Hansen M."/>
            <person name="Howarth C."/>
            <person name="Imamovic A."/>
            <person name="Larimer J."/>
            <person name="McCowan C."/>
            <person name="Murphy C."/>
            <person name="Neiman D."/>
            <person name="Pearson M."/>
            <person name="Priest M."/>
            <person name="Roberts A."/>
            <person name="Saif S."/>
            <person name="Shea T."/>
            <person name="Sisk P."/>
            <person name="Sykes S."/>
            <person name="Wortman J."/>
            <person name="Nusbaum C."/>
            <person name="Birren B."/>
        </authorList>
    </citation>
    <scope>NUCLEOTIDE SEQUENCE [LARGE SCALE GENOMIC DNA]</scope>
    <source>
        <strain evidence="2 4">ATCC 43197</strain>
    </source>
</reference>
<sequence length="139" mass="15713">MSKKSLIIYFSLSGKTQQAAMQLQQKTAADLYQLQPVEPYSTNYDDIVTRGEKEKDQEIMPAISGELPDFTQYDRIYVGYPNWWDRPPMIIHTLFAQPDFTGKQVIPFATSASSPLSATMAEMKKLIESAGGSFVENEY</sequence>
<dbReference type="RefSeq" id="WP_010740260.1">
    <property type="nucleotide sequence ID" value="NZ_KB946250.1"/>
</dbReference>
<dbReference type="GO" id="GO:0010181">
    <property type="term" value="F:FMN binding"/>
    <property type="evidence" value="ECO:0007669"/>
    <property type="project" value="InterPro"/>
</dbReference>
<dbReference type="PATRIC" id="fig|1158601.3.peg.1377"/>
<dbReference type="AlphaFoldDB" id="R2RFP7"/>
<reference evidence="3 5" key="2">
    <citation type="submission" date="2013-03" db="EMBL/GenBank/DDBJ databases">
        <title>The Genome Sequence of Enterococcus malodoratus ATCC_43197 (PacBio/Illumina hybrid assembly).</title>
        <authorList>
            <consortium name="The Broad Institute Genomics Platform"/>
            <consortium name="The Broad Institute Genome Sequencing Center for Infectious Disease"/>
            <person name="Earl A."/>
            <person name="Russ C."/>
            <person name="Gilmore M."/>
            <person name="Surin D."/>
            <person name="Walker B."/>
            <person name="Young S."/>
            <person name="Zeng Q."/>
            <person name="Gargeya S."/>
            <person name="Fitzgerald M."/>
            <person name="Haas B."/>
            <person name="Abouelleil A."/>
            <person name="Allen A.W."/>
            <person name="Alvarado L."/>
            <person name="Arachchi H.M."/>
            <person name="Berlin A.M."/>
            <person name="Chapman S.B."/>
            <person name="Gainer-Dewar J."/>
            <person name="Goldberg J."/>
            <person name="Griggs A."/>
            <person name="Gujja S."/>
            <person name="Hansen M."/>
            <person name="Howarth C."/>
            <person name="Imamovic A."/>
            <person name="Ireland A."/>
            <person name="Larimer J."/>
            <person name="McCowan C."/>
            <person name="Murphy C."/>
            <person name="Pearson M."/>
            <person name="Poon T.W."/>
            <person name="Priest M."/>
            <person name="Roberts A."/>
            <person name="Saif S."/>
            <person name="Shea T."/>
            <person name="Sisk P."/>
            <person name="Sykes S."/>
            <person name="Wortman J."/>
            <person name="Nusbaum C."/>
            <person name="Birren B."/>
        </authorList>
    </citation>
    <scope>NUCLEOTIDE SEQUENCE [LARGE SCALE GENOMIC DNA]</scope>
    <source>
        <strain evidence="3 5">ATCC 43197</strain>
    </source>
</reference>
<dbReference type="eggNOG" id="COG0716">
    <property type="taxonomic scope" value="Bacteria"/>
</dbReference>
<evidence type="ECO:0000313" key="4">
    <source>
        <dbReference type="Proteomes" id="UP000013783"/>
    </source>
</evidence>
<dbReference type="SUPFAM" id="SSF52218">
    <property type="entry name" value="Flavoproteins"/>
    <property type="match status" value="1"/>
</dbReference>
<evidence type="ECO:0000259" key="1">
    <source>
        <dbReference type="Pfam" id="PF12682"/>
    </source>
</evidence>